<evidence type="ECO:0000313" key="7">
    <source>
        <dbReference type="Proteomes" id="UP001231197"/>
    </source>
</evidence>
<reference evidence="6 7" key="1">
    <citation type="journal article" date="2023" name="Int. J. Syst. Evol. Microbiol.">
        <title>Winogradskyella bathintestinalis sp. nov., isolated from the intestine of the deep-sea loosejaw dragonfish, Malacosteus niger.</title>
        <authorList>
            <person name="Uniacke-Lowe S."/>
            <person name="Johnson C.N."/>
            <person name="Stanton C."/>
            <person name="Hill C."/>
            <person name="Ross P."/>
        </authorList>
    </citation>
    <scope>NUCLEOTIDE SEQUENCE [LARGE SCALE GENOMIC DNA]</scope>
    <source>
        <strain evidence="6 7">APC 3343</strain>
    </source>
</reference>
<feature type="domain" description="Stealth protein CR2 conserved region 2" evidence="4">
    <location>
        <begin position="47"/>
        <end position="153"/>
    </location>
</feature>
<keyword evidence="7" id="KW-1185">Reference proteome</keyword>
<dbReference type="RefSeq" id="WP_290207087.1">
    <property type="nucleotide sequence ID" value="NZ_JASDDK010000004.1"/>
</dbReference>
<dbReference type="PANTHER" id="PTHR24045">
    <property type="match status" value="1"/>
</dbReference>
<sequence>MTTKNAELHTIDAVILWVDGNDENHQAKMLPYLKDKTKINSEKFKTRFNQVNEIKFTIDSILKFAPYVDNIHIITDNQTPDFLKNKQQDSYNKVSIVDHKIIFKGLEEYLPTFNCRPIESCLYRIPNLAEHFIYFNDDFFLINDTKPSDFFKNGLPILRGKWLEFDENIFYKKFKKPRFGHKKIQQKAAKLIGFNKYYNFRHTPHPLRKSTFEKYFKVNEDVLIENIKHKFRNKNQFTPQGLANHIEIKNKTCYFKEDLQLMYFRSYNKPLLWYKYKLNIAGKRKLFLGLQNLDRSPPNILNYIINWLENKMS</sequence>
<gene>
    <name evidence="6" type="ORF">QMA06_11915</name>
</gene>
<evidence type="ECO:0000259" key="5">
    <source>
        <dbReference type="Pfam" id="PF17101"/>
    </source>
</evidence>
<dbReference type="Pfam" id="PF17101">
    <property type="entry name" value="Stealth_CR1"/>
    <property type="match status" value="1"/>
</dbReference>
<dbReference type="InterPro" id="IPR031358">
    <property type="entry name" value="Stealth_CR1"/>
</dbReference>
<dbReference type="PANTHER" id="PTHR24045:SF0">
    <property type="entry name" value="N-ACETYLGLUCOSAMINE-1-PHOSPHOTRANSFERASE SUBUNITS ALPHA_BETA"/>
    <property type="match status" value="1"/>
</dbReference>
<evidence type="ECO:0000313" key="6">
    <source>
        <dbReference type="EMBL" id="MDN3493429.1"/>
    </source>
</evidence>
<accession>A0ABT7ZWP4</accession>
<dbReference type="InterPro" id="IPR021520">
    <property type="entry name" value="Stealth_CR2"/>
</dbReference>
<proteinExistence type="inferred from homology"/>
<evidence type="ECO:0000256" key="1">
    <source>
        <dbReference type="ARBA" id="ARBA00007583"/>
    </source>
</evidence>
<comment type="caution">
    <text evidence="6">The sequence shown here is derived from an EMBL/GenBank/DDBJ whole genome shotgun (WGS) entry which is preliminary data.</text>
</comment>
<dbReference type="Proteomes" id="UP001231197">
    <property type="component" value="Unassembled WGS sequence"/>
</dbReference>
<keyword evidence="2" id="KW-0808">Transferase</keyword>
<organism evidence="6 7">
    <name type="scientific">Winogradskyella bathintestinalis</name>
    <dbReference type="NCBI Taxonomy" id="3035208"/>
    <lineage>
        <taxon>Bacteria</taxon>
        <taxon>Pseudomonadati</taxon>
        <taxon>Bacteroidota</taxon>
        <taxon>Flavobacteriia</taxon>
        <taxon>Flavobacteriales</taxon>
        <taxon>Flavobacteriaceae</taxon>
        <taxon>Winogradskyella</taxon>
    </lineage>
</organism>
<dbReference type="Pfam" id="PF11380">
    <property type="entry name" value="Stealth_CR2"/>
    <property type="match status" value="1"/>
</dbReference>
<protein>
    <submittedName>
        <fullName evidence="6">Stealth family protein</fullName>
    </submittedName>
</protein>
<dbReference type="EMBL" id="JASDDK010000004">
    <property type="protein sequence ID" value="MDN3493429.1"/>
    <property type="molecule type" value="Genomic_DNA"/>
</dbReference>
<evidence type="ECO:0000256" key="3">
    <source>
        <dbReference type="ARBA" id="ARBA00023169"/>
    </source>
</evidence>
<keyword evidence="3" id="KW-0270">Exopolysaccharide synthesis</keyword>
<feature type="domain" description="Stealth protein CR1 conserved region 1" evidence="5">
    <location>
        <begin position="11"/>
        <end position="34"/>
    </location>
</feature>
<comment type="similarity">
    <text evidence="1">Belongs to the stealth family.</text>
</comment>
<evidence type="ECO:0000259" key="4">
    <source>
        <dbReference type="Pfam" id="PF11380"/>
    </source>
</evidence>
<name>A0ABT7ZWP4_9FLAO</name>
<evidence type="ECO:0000256" key="2">
    <source>
        <dbReference type="ARBA" id="ARBA00022679"/>
    </source>
</evidence>
<dbReference type="InterPro" id="IPR047141">
    <property type="entry name" value="Stealth"/>
</dbReference>